<feature type="compositionally biased region" description="Basic and acidic residues" evidence="1">
    <location>
        <begin position="50"/>
        <end position="61"/>
    </location>
</feature>
<sequence>VDQFFNEGKLFESVDPDEPVKPKSKKLVKCNFEGCTSLSFRSTEYCWKHQDGKPHQTDKTAKPNWWEEGGDAS</sequence>
<gene>
    <name evidence="2" type="ORF">METZ01_LOCUS13013</name>
</gene>
<feature type="region of interest" description="Disordered" evidence="1">
    <location>
        <begin position="50"/>
        <end position="73"/>
    </location>
</feature>
<dbReference type="EMBL" id="UINC01000722">
    <property type="protein sequence ID" value="SUZ60159.1"/>
    <property type="molecule type" value="Genomic_DNA"/>
</dbReference>
<evidence type="ECO:0000256" key="1">
    <source>
        <dbReference type="SAM" id="MobiDB-lite"/>
    </source>
</evidence>
<accession>A0A381P1B0</accession>
<organism evidence="2">
    <name type="scientific">marine metagenome</name>
    <dbReference type="NCBI Taxonomy" id="408172"/>
    <lineage>
        <taxon>unclassified sequences</taxon>
        <taxon>metagenomes</taxon>
        <taxon>ecological metagenomes</taxon>
    </lineage>
</organism>
<reference evidence="2" key="1">
    <citation type="submission" date="2018-05" db="EMBL/GenBank/DDBJ databases">
        <authorList>
            <person name="Lanie J.A."/>
            <person name="Ng W.-L."/>
            <person name="Kazmierczak K.M."/>
            <person name="Andrzejewski T.M."/>
            <person name="Davidsen T.M."/>
            <person name="Wayne K.J."/>
            <person name="Tettelin H."/>
            <person name="Glass J.I."/>
            <person name="Rusch D."/>
            <person name="Podicherti R."/>
            <person name="Tsui H.-C.T."/>
            <person name="Winkler M.E."/>
        </authorList>
    </citation>
    <scope>NUCLEOTIDE SEQUENCE</scope>
</reference>
<proteinExistence type="predicted"/>
<protein>
    <submittedName>
        <fullName evidence="2">Uncharacterized protein</fullName>
    </submittedName>
</protein>
<feature type="non-terminal residue" evidence="2">
    <location>
        <position position="1"/>
    </location>
</feature>
<name>A0A381P1B0_9ZZZZ</name>
<evidence type="ECO:0000313" key="2">
    <source>
        <dbReference type="EMBL" id="SUZ60159.1"/>
    </source>
</evidence>
<dbReference type="AlphaFoldDB" id="A0A381P1B0"/>